<keyword evidence="3 5" id="KW-0238">DNA-binding</keyword>
<gene>
    <name evidence="7" type="ORF">AB0C36_30035</name>
</gene>
<evidence type="ECO:0000256" key="1">
    <source>
        <dbReference type="ARBA" id="ARBA00022491"/>
    </source>
</evidence>
<dbReference type="Gene3D" id="1.10.357.10">
    <property type="entry name" value="Tetracycline Repressor, domain 2"/>
    <property type="match status" value="1"/>
</dbReference>
<feature type="domain" description="HTH tetR-type" evidence="6">
    <location>
        <begin position="10"/>
        <end position="70"/>
    </location>
</feature>
<dbReference type="InterPro" id="IPR009057">
    <property type="entry name" value="Homeodomain-like_sf"/>
</dbReference>
<name>A0ABV3DQK9_9ACTN</name>
<evidence type="ECO:0000313" key="7">
    <source>
        <dbReference type="EMBL" id="MEU8137742.1"/>
    </source>
</evidence>
<dbReference type="Proteomes" id="UP001551482">
    <property type="component" value="Unassembled WGS sequence"/>
</dbReference>
<organism evidence="7 8">
    <name type="scientific">Streptodolium elevatio</name>
    <dbReference type="NCBI Taxonomy" id="3157996"/>
    <lineage>
        <taxon>Bacteria</taxon>
        <taxon>Bacillati</taxon>
        <taxon>Actinomycetota</taxon>
        <taxon>Actinomycetes</taxon>
        <taxon>Kitasatosporales</taxon>
        <taxon>Streptomycetaceae</taxon>
        <taxon>Streptodolium</taxon>
    </lineage>
</organism>
<proteinExistence type="predicted"/>
<sequence length="195" mass="20965">MPKVAQAHLDARRRQIVEAAGRCFARNGFHRTSMQDVFAESGLSAGAVYRYFAGKDELIADIAAGAVGQVRASVRALLDSGRDLSPADTLARLIDDLGAFRDPDGTGRLMIHAWGESLGDPALREVIAALNREMLDELAEVADGFVGAGHLPADADRRAVAHTLLSLMQGYVVQFHVTGDLTPERYLVGLRDLLG</sequence>
<evidence type="ECO:0000256" key="4">
    <source>
        <dbReference type="ARBA" id="ARBA00023163"/>
    </source>
</evidence>
<dbReference type="SUPFAM" id="SSF46689">
    <property type="entry name" value="Homeodomain-like"/>
    <property type="match status" value="1"/>
</dbReference>
<evidence type="ECO:0000259" key="6">
    <source>
        <dbReference type="PROSITE" id="PS50977"/>
    </source>
</evidence>
<dbReference type="InterPro" id="IPR023772">
    <property type="entry name" value="DNA-bd_HTH_TetR-type_CS"/>
</dbReference>
<dbReference type="PROSITE" id="PS50977">
    <property type="entry name" value="HTH_TETR_2"/>
    <property type="match status" value="1"/>
</dbReference>
<dbReference type="PANTHER" id="PTHR30055:SF234">
    <property type="entry name" value="HTH-TYPE TRANSCRIPTIONAL REGULATOR BETI"/>
    <property type="match status" value="1"/>
</dbReference>
<dbReference type="RefSeq" id="WP_358360081.1">
    <property type="nucleotide sequence ID" value="NZ_JBEZFP010000098.1"/>
</dbReference>
<dbReference type="InterPro" id="IPR039538">
    <property type="entry name" value="BetI_C"/>
</dbReference>
<dbReference type="InterPro" id="IPR001647">
    <property type="entry name" value="HTH_TetR"/>
</dbReference>
<dbReference type="InterPro" id="IPR036271">
    <property type="entry name" value="Tet_transcr_reg_TetR-rel_C_sf"/>
</dbReference>
<dbReference type="PANTHER" id="PTHR30055">
    <property type="entry name" value="HTH-TYPE TRANSCRIPTIONAL REGULATOR RUTR"/>
    <property type="match status" value="1"/>
</dbReference>
<dbReference type="SUPFAM" id="SSF48498">
    <property type="entry name" value="Tetracyclin repressor-like, C-terminal domain"/>
    <property type="match status" value="1"/>
</dbReference>
<protein>
    <submittedName>
        <fullName evidence="7">TetR/AcrR family transcriptional regulator</fullName>
    </submittedName>
</protein>
<reference evidence="7 8" key="1">
    <citation type="submission" date="2024-06" db="EMBL/GenBank/DDBJ databases">
        <title>The Natural Products Discovery Center: Release of the First 8490 Sequenced Strains for Exploring Actinobacteria Biosynthetic Diversity.</title>
        <authorList>
            <person name="Kalkreuter E."/>
            <person name="Kautsar S.A."/>
            <person name="Yang D."/>
            <person name="Bader C.D."/>
            <person name="Teijaro C.N."/>
            <person name="Fluegel L."/>
            <person name="Davis C.M."/>
            <person name="Simpson J.R."/>
            <person name="Lauterbach L."/>
            <person name="Steele A.D."/>
            <person name="Gui C."/>
            <person name="Meng S."/>
            <person name="Li G."/>
            <person name="Viehrig K."/>
            <person name="Ye F."/>
            <person name="Su P."/>
            <person name="Kiefer A.F."/>
            <person name="Nichols A."/>
            <person name="Cepeda A.J."/>
            <person name="Yan W."/>
            <person name="Fan B."/>
            <person name="Jiang Y."/>
            <person name="Adhikari A."/>
            <person name="Zheng C.-J."/>
            <person name="Schuster L."/>
            <person name="Cowan T.M."/>
            <person name="Smanski M.J."/>
            <person name="Chevrette M.G."/>
            <person name="De Carvalho L.P.S."/>
            <person name="Shen B."/>
        </authorList>
    </citation>
    <scope>NUCLEOTIDE SEQUENCE [LARGE SCALE GENOMIC DNA]</scope>
    <source>
        <strain evidence="7 8">NPDC048946</strain>
    </source>
</reference>
<dbReference type="Pfam" id="PF13977">
    <property type="entry name" value="TetR_C_6"/>
    <property type="match status" value="1"/>
</dbReference>
<keyword evidence="1" id="KW-0678">Repressor</keyword>
<keyword evidence="4" id="KW-0804">Transcription</keyword>
<dbReference type="PROSITE" id="PS01081">
    <property type="entry name" value="HTH_TETR_1"/>
    <property type="match status" value="1"/>
</dbReference>
<evidence type="ECO:0000256" key="2">
    <source>
        <dbReference type="ARBA" id="ARBA00023015"/>
    </source>
</evidence>
<keyword evidence="8" id="KW-1185">Reference proteome</keyword>
<dbReference type="Pfam" id="PF00440">
    <property type="entry name" value="TetR_N"/>
    <property type="match status" value="1"/>
</dbReference>
<keyword evidence="2" id="KW-0805">Transcription regulation</keyword>
<dbReference type="InterPro" id="IPR050109">
    <property type="entry name" value="HTH-type_TetR-like_transc_reg"/>
</dbReference>
<dbReference type="PRINTS" id="PR00455">
    <property type="entry name" value="HTHTETR"/>
</dbReference>
<feature type="DNA-binding region" description="H-T-H motif" evidence="5">
    <location>
        <begin position="33"/>
        <end position="52"/>
    </location>
</feature>
<evidence type="ECO:0000256" key="5">
    <source>
        <dbReference type="PROSITE-ProRule" id="PRU00335"/>
    </source>
</evidence>
<dbReference type="EMBL" id="JBEZFP010000098">
    <property type="protein sequence ID" value="MEU8137742.1"/>
    <property type="molecule type" value="Genomic_DNA"/>
</dbReference>
<evidence type="ECO:0000256" key="3">
    <source>
        <dbReference type="ARBA" id="ARBA00023125"/>
    </source>
</evidence>
<accession>A0ABV3DQK9</accession>
<evidence type="ECO:0000313" key="8">
    <source>
        <dbReference type="Proteomes" id="UP001551482"/>
    </source>
</evidence>
<comment type="caution">
    <text evidence="7">The sequence shown here is derived from an EMBL/GenBank/DDBJ whole genome shotgun (WGS) entry which is preliminary data.</text>
</comment>